<comment type="caution">
    <text evidence="3">The sequence shown here is derived from an EMBL/GenBank/DDBJ whole genome shotgun (WGS) entry which is preliminary data.</text>
</comment>
<proteinExistence type="predicted"/>
<protein>
    <submittedName>
        <fullName evidence="3">Uncharacterized protein</fullName>
    </submittedName>
</protein>
<reference evidence="3 4" key="1">
    <citation type="journal article" date="2024" name="Commun. Biol.">
        <title>Comparative genomic analysis of thermophilic fungi reveals convergent evolutionary adaptations and gene losses.</title>
        <authorList>
            <person name="Steindorff A.S."/>
            <person name="Aguilar-Pontes M.V."/>
            <person name="Robinson A.J."/>
            <person name="Andreopoulos B."/>
            <person name="LaButti K."/>
            <person name="Kuo A."/>
            <person name="Mondo S."/>
            <person name="Riley R."/>
            <person name="Otillar R."/>
            <person name="Haridas S."/>
            <person name="Lipzen A."/>
            <person name="Grimwood J."/>
            <person name="Schmutz J."/>
            <person name="Clum A."/>
            <person name="Reid I.D."/>
            <person name="Moisan M.C."/>
            <person name="Butler G."/>
            <person name="Nguyen T.T.M."/>
            <person name="Dewar K."/>
            <person name="Conant G."/>
            <person name="Drula E."/>
            <person name="Henrissat B."/>
            <person name="Hansel C."/>
            <person name="Singer S."/>
            <person name="Hutchinson M.I."/>
            <person name="de Vries R.P."/>
            <person name="Natvig D.O."/>
            <person name="Powell A.J."/>
            <person name="Tsang A."/>
            <person name="Grigoriev I.V."/>
        </authorList>
    </citation>
    <scope>NUCLEOTIDE SEQUENCE [LARGE SCALE GENOMIC DNA]</scope>
    <source>
        <strain evidence="3 4">ATCC 24622</strain>
    </source>
</reference>
<organism evidence="3 4">
    <name type="scientific">Phialemonium thermophilum</name>
    <dbReference type="NCBI Taxonomy" id="223376"/>
    <lineage>
        <taxon>Eukaryota</taxon>
        <taxon>Fungi</taxon>
        <taxon>Dikarya</taxon>
        <taxon>Ascomycota</taxon>
        <taxon>Pezizomycotina</taxon>
        <taxon>Sordariomycetes</taxon>
        <taxon>Sordariomycetidae</taxon>
        <taxon>Cephalothecales</taxon>
        <taxon>Cephalothecaceae</taxon>
        <taxon>Phialemonium</taxon>
    </lineage>
</organism>
<sequence>MMLRRLAGVLLGLAELALLVRADKCTTFPTWTLKDFQSNGTDSVGGNGTASFTLENDLTGTSDDISCNLQVNYRCTIEGTPSDANLTITFEIRMISITFVLDEVLSCPGKTSPIHVVGNEDLPINCTQISEIGDTFACSLDEATIKGTPVDLAPDPLGPGDSEPPET</sequence>
<name>A0ABR3XI52_9PEZI</name>
<feature type="region of interest" description="Disordered" evidence="1">
    <location>
        <begin position="148"/>
        <end position="167"/>
    </location>
</feature>
<evidence type="ECO:0000313" key="4">
    <source>
        <dbReference type="Proteomes" id="UP001586593"/>
    </source>
</evidence>
<evidence type="ECO:0000256" key="1">
    <source>
        <dbReference type="SAM" id="MobiDB-lite"/>
    </source>
</evidence>
<accession>A0ABR3XI52</accession>
<keyword evidence="4" id="KW-1185">Reference proteome</keyword>
<evidence type="ECO:0000256" key="2">
    <source>
        <dbReference type="SAM" id="SignalP"/>
    </source>
</evidence>
<feature type="signal peptide" evidence="2">
    <location>
        <begin position="1"/>
        <end position="22"/>
    </location>
</feature>
<keyword evidence="2" id="KW-0732">Signal</keyword>
<feature type="chain" id="PRO_5045833763" evidence="2">
    <location>
        <begin position="23"/>
        <end position="167"/>
    </location>
</feature>
<dbReference type="EMBL" id="JAZHXJ010000092">
    <property type="protein sequence ID" value="KAL1875325.1"/>
    <property type="molecule type" value="Genomic_DNA"/>
</dbReference>
<dbReference type="Proteomes" id="UP001586593">
    <property type="component" value="Unassembled WGS sequence"/>
</dbReference>
<evidence type="ECO:0000313" key="3">
    <source>
        <dbReference type="EMBL" id="KAL1875325.1"/>
    </source>
</evidence>
<gene>
    <name evidence="3" type="ORF">VTK73DRAFT_10109</name>
</gene>